<feature type="compositionally biased region" description="Acidic residues" evidence="10">
    <location>
        <begin position="674"/>
        <end position="684"/>
    </location>
</feature>
<reference evidence="13 14" key="2">
    <citation type="submission" date="2016-08" db="EMBL/GenBank/DDBJ databases">
        <title>Pervasive Adenine N6-methylation of Active Genes in Fungi.</title>
        <authorList>
            <consortium name="DOE Joint Genome Institute"/>
            <person name="Mondo S.J."/>
            <person name="Dannebaum R.O."/>
            <person name="Kuo R.C."/>
            <person name="Labutti K."/>
            <person name="Haridas S."/>
            <person name="Kuo A."/>
            <person name="Salamov A."/>
            <person name="Ahrendt S.R."/>
            <person name="Lipzen A."/>
            <person name="Sullivan W."/>
            <person name="Andreopoulos W.B."/>
            <person name="Clum A."/>
            <person name="Lindquist E."/>
            <person name="Daum C."/>
            <person name="Ramamoorthy G.K."/>
            <person name="Gryganskyi A."/>
            <person name="Culley D."/>
            <person name="Magnuson J.K."/>
            <person name="James T.Y."/>
            <person name="O'Malley M.A."/>
            <person name="Stajich J.E."/>
            <person name="Spatafora J.W."/>
            <person name="Visel A."/>
            <person name="Grigoriev I.V."/>
        </authorList>
    </citation>
    <scope>NUCLEOTIDE SEQUENCE [LARGE SCALE GENOMIC DNA]</scope>
    <source>
        <strain evidence="14">finn</strain>
    </source>
</reference>
<evidence type="ECO:0000256" key="3">
    <source>
        <dbReference type="ARBA" id="ARBA00022723"/>
    </source>
</evidence>
<proteinExistence type="inferred from homology"/>
<evidence type="ECO:0000259" key="12">
    <source>
        <dbReference type="Pfam" id="PF20645"/>
    </source>
</evidence>
<feature type="compositionally biased region" description="Basic and acidic residues" evidence="10">
    <location>
        <begin position="475"/>
        <end position="494"/>
    </location>
</feature>
<keyword evidence="9" id="KW-0539">Nucleus</keyword>
<dbReference type="STRING" id="1754191.A0A1Y1UVY2"/>
<keyword evidence="4" id="KW-0863">Zinc-finger</keyword>
<keyword evidence="8" id="KW-0804">Transcription</keyword>
<dbReference type="GO" id="GO:0070860">
    <property type="term" value="C:RNA polymerase I core factor complex"/>
    <property type="evidence" value="ECO:0007669"/>
    <property type="project" value="InterPro"/>
</dbReference>
<feature type="compositionally biased region" description="Acidic residues" evidence="10">
    <location>
        <begin position="111"/>
        <end position="121"/>
    </location>
</feature>
<dbReference type="Pfam" id="PF20644">
    <property type="entry name" value="Rrn7_cyclin_N"/>
    <property type="match status" value="1"/>
</dbReference>
<feature type="region of interest" description="Disordered" evidence="10">
    <location>
        <begin position="648"/>
        <end position="777"/>
    </location>
</feature>
<feature type="compositionally biased region" description="Low complexity" evidence="10">
    <location>
        <begin position="93"/>
        <end position="109"/>
    </location>
</feature>
<gene>
    <name evidence="13" type="ORF">BCR36DRAFT_588078</name>
</gene>
<keyword evidence="14" id="KW-1185">Reference proteome</keyword>
<name>A0A1Y1UVY2_9FUNG</name>
<feature type="domain" description="Rrn7/TAF1B N-terminal cyclin" evidence="11">
    <location>
        <begin position="7"/>
        <end position="213"/>
    </location>
</feature>
<dbReference type="GO" id="GO:0042790">
    <property type="term" value="P:nucleolar large rRNA transcription by RNA polymerase I"/>
    <property type="evidence" value="ECO:0007669"/>
    <property type="project" value="TreeGrafter"/>
</dbReference>
<accession>A0A1Y1UVY2</accession>
<keyword evidence="7" id="KW-0238">DNA-binding</keyword>
<dbReference type="AlphaFoldDB" id="A0A1Y1UVY2"/>
<evidence type="ECO:0000256" key="9">
    <source>
        <dbReference type="ARBA" id="ARBA00023242"/>
    </source>
</evidence>
<evidence type="ECO:0000256" key="7">
    <source>
        <dbReference type="ARBA" id="ARBA00023125"/>
    </source>
</evidence>
<dbReference type="Proteomes" id="UP000193719">
    <property type="component" value="Unassembled WGS sequence"/>
</dbReference>
<feature type="region of interest" description="Disordered" evidence="10">
    <location>
        <begin position="412"/>
        <end position="432"/>
    </location>
</feature>
<dbReference type="PANTHER" id="PTHR31576:SF2">
    <property type="entry name" value="TATA BOX-BINDING PROTEIN-ASSOCIATED FACTOR RNA POLYMERASE I SUBUNIT B"/>
    <property type="match status" value="1"/>
</dbReference>
<dbReference type="InterPro" id="IPR033599">
    <property type="entry name" value="TAF1B/Rrn7"/>
</dbReference>
<feature type="domain" description="Rrn7/TAF1B C-terminal cyclin" evidence="12">
    <location>
        <begin position="243"/>
        <end position="383"/>
    </location>
</feature>
<dbReference type="PANTHER" id="PTHR31576">
    <property type="entry name" value="TATA BOX-BINDING PROTEIN-ASSOCIATED FACTOR RNA POLYMERASE I SUBUNIT B"/>
    <property type="match status" value="1"/>
</dbReference>
<dbReference type="Pfam" id="PF20645">
    <property type="entry name" value="Rrn7_cyclin_C"/>
    <property type="match status" value="1"/>
</dbReference>
<feature type="compositionally biased region" description="Polar residues" evidence="10">
    <location>
        <begin position="733"/>
        <end position="744"/>
    </location>
</feature>
<comment type="subcellular location">
    <subcellularLocation>
        <location evidence="1">Nucleus</location>
        <location evidence="1">Nucleolus</location>
    </subcellularLocation>
</comment>
<sequence>MLVFEAFQFILKKQIEILQIEMNFPEELSNIVKDIWIMYVTATKTYYIRKEVKEKNKKNEEDEEINRILKEAGVSDSDTESDSGSDVHSNSGSDIDSSDQSTNINSSSDETVIESENDEENSNSTAKRIKESHHSHPKKRKSKKHKAKSKETMIEEIHQHITMPPLHDSLIKLSVIFIYMGCLWLRLPVTISDFHTWISNEDIPFLSAIYCIPYKIKQLLKKREIYLLTPKTIPTCAWLNSRTAYIIHYYEKTFKFSFPPINYPVIACRMLSLLSLPAEAYLCFTRLVQLTKLNFAYNNIHDYPQINLVALIVIVVKLIYGLDNEPRISDEFCKNFYPLDRWMDCLLQRRKEYDNHGLPLYENDYLNFITNNMEKFVEYCQKTFIDRHDANNYSQKNYKIFKDIVKFIKKENSKKEHHNPSKKETNTEEDAKKEMLTFNLESSVESDQRITKIISGFKTLPEMKRKNSKNSKSKKHDDDKDNDEKDERSDEDVKSLDTIAASISAIMNSSQPKKKYNKNRKVKKEGSDVTDIPSNKPCKRKYPGDHYVTYRSYDQGGEYHTYYAILLQYCQDVLLRLHNDRLQHKISALENVLKKHELWLEEYFKQDKFINEKDQNTVSSSRPPKSINSTKNEAPEDIYEDILSMTAINNNGNKNNSGDGEDDDNDGDNKDNNNGEDGDSNNGDDDAKKEDIETVEDQNQETQSLEEEEKEVIEDSETDSELDNIEKEVISLKSATTKLNNSRETVSKDEIKEVVKPTEEKEDKAIDEKNDHTNDDVKTYEEDLIEVLMQYEEKDEIEYPYY</sequence>
<dbReference type="GO" id="GO:0008270">
    <property type="term" value="F:zinc ion binding"/>
    <property type="evidence" value="ECO:0007669"/>
    <property type="project" value="UniProtKB-KW"/>
</dbReference>
<keyword evidence="3" id="KW-0479">Metal-binding</keyword>
<keyword evidence="5" id="KW-0862">Zinc</keyword>
<feature type="region of interest" description="Disordered" evidence="10">
    <location>
        <begin position="461"/>
        <end position="494"/>
    </location>
</feature>
<evidence type="ECO:0000256" key="1">
    <source>
        <dbReference type="ARBA" id="ARBA00004604"/>
    </source>
</evidence>
<evidence type="ECO:0000256" key="4">
    <source>
        <dbReference type="ARBA" id="ARBA00022771"/>
    </source>
</evidence>
<dbReference type="InterPro" id="IPR048540">
    <property type="entry name" value="Rrn7_cyclin_N"/>
</dbReference>
<evidence type="ECO:0000313" key="14">
    <source>
        <dbReference type="Proteomes" id="UP000193719"/>
    </source>
</evidence>
<evidence type="ECO:0000256" key="8">
    <source>
        <dbReference type="ARBA" id="ARBA00023163"/>
    </source>
</evidence>
<keyword evidence="6" id="KW-0805">Transcription regulation</keyword>
<dbReference type="EMBL" id="MCFH01000090">
    <property type="protein sequence ID" value="ORX41385.1"/>
    <property type="molecule type" value="Genomic_DNA"/>
</dbReference>
<feature type="compositionally biased region" description="Basic residues" evidence="10">
    <location>
        <begin position="135"/>
        <end position="148"/>
    </location>
</feature>
<feature type="compositionally biased region" description="Basic residues" evidence="10">
    <location>
        <begin position="512"/>
        <end position="523"/>
    </location>
</feature>
<organism evidence="13 14">
    <name type="scientific">Piromyces finnis</name>
    <dbReference type="NCBI Taxonomy" id="1754191"/>
    <lineage>
        <taxon>Eukaryota</taxon>
        <taxon>Fungi</taxon>
        <taxon>Fungi incertae sedis</taxon>
        <taxon>Chytridiomycota</taxon>
        <taxon>Chytridiomycota incertae sedis</taxon>
        <taxon>Neocallimastigomycetes</taxon>
        <taxon>Neocallimastigales</taxon>
        <taxon>Neocallimastigaceae</taxon>
        <taxon>Piromyces</taxon>
    </lineage>
</organism>
<dbReference type="InterPro" id="IPR048538">
    <property type="entry name" value="Rrn7_cyclin_C"/>
</dbReference>
<dbReference type="OrthoDB" id="2137153at2759"/>
<evidence type="ECO:0000256" key="6">
    <source>
        <dbReference type="ARBA" id="ARBA00023015"/>
    </source>
</evidence>
<feature type="compositionally biased region" description="Acidic residues" evidence="10">
    <location>
        <begin position="693"/>
        <end position="723"/>
    </location>
</feature>
<feature type="compositionally biased region" description="Polar residues" evidence="10">
    <location>
        <begin position="616"/>
        <end position="632"/>
    </location>
</feature>
<evidence type="ECO:0000313" key="13">
    <source>
        <dbReference type="EMBL" id="ORX41385.1"/>
    </source>
</evidence>
<evidence type="ECO:0000259" key="11">
    <source>
        <dbReference type="Pfam" id="PF20644"/>
    </source>
</evidence>
<feature type="region of interest" description="Disordered" evidence="10">
    <location>
        <begin position="507"/>
        <end position="537"/>
    </location>
</feature>
<comment type="caution">
    <text evidence="13">The sequence shown here is derived from an EMBL/GenBank/DDBJ whole genome shotgun (WGS) entry which is preliminary data.</text>
</comment>
<evidence type="ECO:0000256" key="5">
    <source>
        <dbReference type="ARBA" id="ARBA00022833"/>
    </source>
</evidence>
<protein>
    <submittedName>
        <fullName evidence="13">Uncharacterized protein</fullName>
    </submittedName>
</protein>
<evidence type="ECO:0000256" key="2">
    <source>
        <dbReference type="ARBA" id="ARBA00006899"/>
    </source>
</evidence>
<feature type="compositionally biased region" description="Low complexity" evidence="10">
    <location>
        <begin position="649"/>
        <end position="658"/>
    </location>
</feature>
<feature type="region of interest" description="Disordered" evidence="10">
    <location>
        <begin position="70"/>
        <end position="152"/>
    </location>
</feature>
<dbReference type="GO" id="GO:0001164">
    <property type="term" value="F:RNA polymerase I core promoter sequence-specific DNA binding"/>
    <property type="evidence" value="ECO:0007669"/>
    <property type="project" value="InterPro"/>
</dbReference>
<evidence type="ECO:0000256" key="10">
    <source>
        <dbReference type="SAM" id="MobiDB-lite"/>
    </source>
</evidence>
<reference evidence="13 14" key="1">
    <citation type="submission" date="2016-08" db="EMBL/GenBank/DDBJ databases">
        <title>Genomes of anaerobic fungi encode conserved fungal cellulosomes for biomass hydrolysis.</title>
        <authorList>
            <consortium name="DOE Joint Genome Institute"/>
            <person name="Haitjema C.H."/>
            <person name="Gilmore S.P."/>
            <person name="Henske J.K."/>
            <person name="Solomon K.V."/>
            <person name="De Groot R."/>
            <person name="Kuo A."/>
            <person name="Mondo S.J."/>
            <person name="Salamov A.A."/>
            <person name="Labutti K."/>
            <person name="Zhao Z."/>
            <person name="Chiniquy J."/>
            <person name="Barry K."/>
            <person name="Brewer H.M."/>
            <person name="Purvine S.O."/>
            <person name="Wright A.T."/>
            <person name="Boxma B."/>
            <person name="Van Alen T."/>
            <person name="Hackstein J.H."/>
            <person name="Baker S.E."/>
            <person name="Grigoriev I.V."/>
            <person name="O'Malley M.A."/>
        </authorList>
    </citation>
    <scope>NUCLEOTIDE SEQUENCE [LARGE SCALE GENOMIC DNA]</scope>
    <source>
        <strain evidence="14">finn</strain>
    </source>
</reference>
<feature type="compositionally biased region" description="Basic and acidic residues" evidence="10">
    <location>
        <begin position="745"/>
        <end position="777"/>
    </location>
</feature>
<comment type="similarity">
    <text evidence="2">Belongs to the RRN7/TAF1B family.</text>
</comment>
<feature type="region of interest" description="Disordered" evidence="10">
    <location>
        <begin position="614"/>
        <end position="636"/>
    </location>
</feature>